<keyword evidence="4 12" id="KW-0347">Helicase</keyword>
<keyword evidence="5" id="KW-0067">ATP-binding</keyword>
<dbReference type="InterPro" id="IPR014013">
    <property type="entry name" value="Helic_SF1/SF2_ATP-bd_DinG/Rad3"/>
</dbReference>
<dbReference type="PROSITE" id="PS51193">
    <property type="entry name" value="HELICASE_ATP_BIND_2"/>
    <property type="match status" value="1"/>
</dbReference>
<evidence type="ECO:0000256" key="6">
    <source>
        <dbReference type="ARBA" id="ARBA00023004"/>
    </source>
</evidence>
<dbReference type="GO" id="GO:0051536">
    <property type="term" value="F:iron-sulfur cluster binding"/>
    <property type="evidence" value="ECO:0007669"/>
    <property type="project" value="UniProtKB-KW"/>
</dbReference>
<keyword evidence="2" id="KW-0547">Nucleotide-binding</keyword>
<accession>A0A6L6LVZ1</accession>
<dbReference type="InterPro" id="IPR006555">
    <property type="entry name" value="ATP-dep_Helicase_C"/>
</dbReference>
<dbReference type="Gene3D" id="3.40.50.300">
    <property type="entry name" value="P-loop containing nucleotide triphosphate hydrolases"/>
    <property type="match status" value="2"/>
</dbReference>
<dbReference type="Pfam" id="PF06733">
    <property type="entry name" value="DEAD_2"/>
    <property type="match status" value="1"/>
</dbReference>
<sequence length="647" mass="73214">MKEKTSHEKAHTLADHIFRDLLPEHGLAVRETQIALCHAMLDSLFEGRITLCDAGVGIGKTHAYLVACLLWQIYSLAQLPRTVVISTSSVALQSAILKEYLPLLSHVLMQAGILDAPVRAIVRKGKERFVCEQRLAERFAQVLSKAHGSGRQEAALRALEKTCDLDEALGLSSFDRRHVCVPPFCQRDCSARNFCRYQKYLRDAQGADIMIQICNHNYLLADAAHRQQELRPLLKNYHVLVVDEAHKLPEAARQMYSRSVSQEDLRAFCRLLQRAHLSREAGRLAEVQAALSAVLVRDDRLEEEARAAFVLTPPRTRALEAAITCLRQLAARLAICFPGWEVKQLKDMADTLELFRNNDSRWVLYVQYDRQGAPTLCAVSREIPAQMERALWETGRPAILTSGTLVSGGSFARIRQMLGLERNIRTSFFEAQSPFNYKQNCLLYIPKDMPSPGNRRNVEALAQRIEELVKAAHGHALVLFTSYRLMGEVHALLRGRLPFPLLEAWRNGQQIIRLFKNLSNAVLFAAGPCWEGIDFPGDMVSLLVIARLPFPVPDPLSEAEKMYYPSLHDYIQAVVLPDMQRKLRQGFGRAIRTETDTCVVAILDQRAQEGQRYHTAVLEALPECRITSSMEHIAQFIRERKAPEYFC</sequence>
<dbReference type="GO" id="GO:0006139">
    <property type="term" value="P:nucleobase-containing compound metabolic process"/>
    <property type="evidence" value="ECO:0007669"/>
    <property type="project" value="InterPro"/>
</dbReference>
<proteinExistence type="inferred from homology"/>
<keyword evidence="1" id="KW-0479">Metal-binding</keyword>
<keyword evidence="7" id="KW-0411">Iron-sulfur</keyword>
<dbReference type="GO" id="GO:0005524">
    <property type="term" value="F:ATP binding"/>
    <property type="evidence" value="ECO:0007669"/>
    <property type="project" value="UniProtKB-KW"/>
</dbReference>
<evidence type="ECO:0000256" key="7">
    <source>
        <dbReference type="ARBA" id="ARBA00023014"/>
    </source>
</evidence>
<dbReference type="AlphaFoldDB" id="A0A6L6LVZ1"/>
<dbReference type="Proteomes" id="UP000472755">
    <property type="component" value="Unassembled WGS sequence"/>
</dbReference>
<evidence type="ECO:0000313" key="12">
    <source>
        <dbReference type="EMBL" id="MTS29003.1"/>
    </source>
</evidence>
<evidence type="ECO:0000256" key="3">
    <source>
        <dbReference type="ARBA" id="ARBA00022801"/>
    </source>
</evidence>
<protein>
    <submittedName>
        <fullName evidence="12">ATP-dependent DNA helicase</fullName>
    </submittedName>
</protein>
<reference evidence="12 13" key="1">
    <citation type="journal article" date="2019" name="Nat. Med.">
        <title>A library of human gut bacterial isolates paired with longitudinal multiomics data enables mechanistic microbiome research.</title>
        <authorList>
            <person name="Poyet M."/>
            <person name="Groussin M."/>
            <person name="Gibbons S.M."/>
            <person name="Avila-Pacheco J."/>
            <person name="Jiang X."/>
            <person name="Kearney S.M."/>
            <person name="Perrotta A.R."/>
            <person name="Berdy B."/>
            <person name="Zhao S."/>
            <person name="Lieberman T.D."/>
            <person name="Swanson P.K."/>
            <person name="Smith M."/>
            <person name="Roesemann S."/>
            <person name="Alexander J.E."/>
            <person name="Rich S.A."/>
            <person name="Livny J."/>
            <person name="Vlamakis H."/>
            <person name="Clish C."/>
            <person name="Bullock K."/>
            <person name="Deik A."/>
            <person name="Scott J."/>
            <person name="Pierce K.A."/>
            <person name="Xavier R.J."/>
            <person name="Alm E.J."/>
        </authorList>
    </citation>
    <scope>NUCLEOTIDE SEQUENCE [LARGE SCALE GENOMIC DNA]</scope>
    <source>
        <strain evidence="12 13">BIOML-A4</strain>
    </source>
</reference>
<gene>
    <name evidence="12" type="ORF">GMD59_17185</name>
</gene>
<evidence type="ECO:0000256" key="1">
    <source>
        <dbReference type="ARBA" id="ARBA00022723"/>
    </source>
</evidence>
<dbReference type="PANTHER" id="PTHR11472:SF34">
    <property type="entry name" value="REGULATOR OF TELOMERE ELONGATION HELICASE 1"/>
    <property type="match status" value="1"/>
</dbReference>
<feature type="domain" description="Helicase ATP-binding" evidence="11">
    <location>
        <begin position="19"/>
        <end position="294"/>
    </location>
</feature>
<dbReference type="SMART" id="SM00491">
    <property type="entry name" value="HELICc2"/>
    <property type="match status" value="1"/>
</dbReference>
<comment type="similarity">
    <text evidence="10">Belongs to the helicase family. DinG subfamily.</text>
</comment>
<dbReference type="InterPro" id="IPR027417">
    <property type="entry name" value="P-loop_NTPase"/>
</dbReference>
<evidence type="ECO:0000256" key="5">
    <source>
        <dbReference type="ARBA" id="ARBA00022840"/>
    </source>
</evidence>
<keyword evidence="8" id="KW-0238">DNA-binding</keyword>
<evidence type="ECO:0000256" key="9">
    <source>
        <dbReference type="ARBA" id="ARBA00023235"/>
    </source>
</evidence>
<dbReference type="InterPro" id="IPR010614">
    <property type="entry name" value="RAD3-like_helicase_DEAD"/>
</dbReference>
<comment type="caution">
    <text evidence="12">The sequence shown here is derived from an EMBL/GenBank/DDBJ whole genome shotgun (WGS) entry which is preliminary data.</text>
</comment>
<organism evidence="12 13">
    <name type="scientific">Ruthenibacterium lactatiformans</name>
    <dbReference type="NCBI Taxonomy" id="1550024"/>
    <lineage>
        <taxon>Bacteria</taxon>
        <taxon>Bacillati</taxon>
        <taxon>Bacillota</taxon>
        <taxon>Clostridia</taxon>
        <taxon>Eubacteriales</taxon>
        <taxon>Oscillospiraceae</taxon>
        <taxon>Ruthenibacterium</taxon>
    </lineage>
</organism>
<evidence type="ECO:0000256" key="10">
    <source>
        <dbReference type="ARBA" id="ARBA00038058"/>
    </source>
</evidence>
<dbReference type="SUPFAM" id="SSF52540">
    <property type="entry name" value="P-loop containing nucleoside triphosphate hydrolases"/>
    <property type="match status" value="2"/>
</dbReference>
<evidence type="ECO:0000313" key="13">
    <source>
        <dbReference type="Proteomes" id="UP000472755"/>
    </source>
</evidence>
<dbReference type="EMBL" id="WMZU01000044">
    <property type="protein sequence ID" value="MTS29003.1"/>
    <property type="molecule type" value="Genomic_DNA"/>
</dbReference>
<evidence type="ECO:0000256" key="4">
    <source>
        <dbReference type="ARBA" id="ARBA00022806"/>
    </source>
</evidence>
<keyword evidence="9" id="KW-0413">Isomerase</keyword>
<keyword evidence="6" id="KW-0408">Iron</keyword>
<keyword evidence="3" id="KW-0378">Hydrolase</keyword>
<dbReference type="PANTHER" id="PTHR11472">
    <property type="entry name" value="DNA REPAIR DEAD HELICASE RAD3/XP-D SUBFAMILY MEMBER"/>
    <property type="match status" value="1"/>
</dbReference>
<evidence type="ECO:0000256" key="8">
    <source>
        <dbReference type="ARBA" id="ARBA00023125"/>
    </source>
</evidence>
<name>A0A6L6LVZ1_9FIRM</name>
<dbReference type="GO" id="GO:0016818">
    <property type="term" value="F:hydrolase activity, acting on acid anhydrides, in phosphorus-containing anhydrides"/>
    <property type="evidence" value="ECO:0007669"/>
    <property type="project" value="InterPro"/>
</dbReference>
<dbReference type="InterPro" id="IPR045028">
    <property type="entry name" value="DinG/Rad3-like"/>
</dbReference>
<dbReference type="Pfam" id="PF13307">
    <property type="entry name" value="Helicase_C_2"/>
    <property type="match status" value="1"/>
</dbReference>
<evidence type="ECO:0000259" key="11">
    <source>
        <dbReference type="PROSITE" id="PS51193"/>
    </source>
</evidence>
<evidence type="ECO:0000256" key="2">
    <source>
        <dbReference type="ARBA" id="ARBA00022741"/>
    </source>
</evidence>
<dbReference type="GO" id="GO:0003678">
    <property type="term" value="F:DNA helicase activity"/>
    <property type="evidence" value="ECO:0007669"/>
    <property type="project" value="InterPro"/>
</dbReference>
<dbReference type="GO" id="GO:0003677">
    <property type="term" value="F:DNA binding"/>
    <property type="evidence" value="ECO:0007669"/>
    <property type="project" value="UniProtKB-KW"/>
</dbReference>
<dbReference type="GO" id="GO:0046872">
    <property type="term" value="F:metal ion binding"/>
    <property type="evidence" value="ECO:0007669"/>
    <property type="project" value="UniProtKB-KW"/>
</dbReference>